<feature type="transmembrane region" description="Helical" evidence="1">
    <location>
        <begin position="68"/>
        <end position="89"/>
    </location>
</feature>
<organism evidence="2 3">
    <name type="scientific">Neoarthrinium moseri</name>
    <dbReference type="NCBI Taxonomy" id="1658444"/>
    <lineage>
        <taxon>Eukaryota</taxon>
        <taxon>Fungi</taxon>
        <taxon>Dikarya</taxon>
        <taxon>Ascomycota</taxon>
        <taxon>Pezizomycotina</taxon>
        <taxon>Sordariomycetes</taxon>
        <taxon>Xylariomycetidae</taxon>
        <taxon>Amphisphaeriales</taxon>
        <taxon>Apiosporaceae</taxon>
        <taxon>Neoarthrinium</taxon>
    </lineage>
</organism>
<feature type="transmembrane region" description="Helical" evidence="1">
    <location>
        <begin position="96"/>
        <end position="119"/>
    </location>
</feature>
<dbReference type="Proteomes" id="UP000829685">
    <property type="component" value="Unassembled WGS sequence"/>
</dbReference>
<evidence type="ECO:0000313" key="2">
    <source>
        <dbReference type="EMBL" id="KAI1867486.1"/>
    </source>
</evidence>
<reference evidence="2" key="1">
    <citation type="submission" date="2021-03" db="EMBL/GenBank/DDBJ databases">
        <title>Revisited historic fungal species revealed as producer of novel bioactive compounds through whole genome sequencing and comparative genomics.</title>
        <authorList>
            <person name="Vignolle G.A."/>
            <person name="Hochenegger N."/>
            <person name="Mach R.L."/>
            <person name="Mach-Aigner A.R."/>
            <person name="Javad Rahimi M."/>
            <person name="Salim K.A."/>
            <person name="Chan C.M."/>
            <person name="Lim L.B.L."/>
            <person name="Cai F."/>
            <person name="Druzhinina I.S."/>
            <person name="U'Ren J.M."/>
            <person name="Derntl C."/>
        </authorList>
    </citation>
    <scope>NUCLEOTIDE SEQUENCE</scope>
    <source>
        <strain evidence="2">TUCIM 5799</strain>
    </source>
</reference>
<dbReference type="AlphaFoldDB" id="A0A9Q0AN92"/>
<accession>A0A9Q0AN92</accession>
<proteinExistence type="predicted"/>
<feature type="transmembrane region" description="Helical" evidence="1">
    <location>
        <begin position="125"/>
        <end position="146"/>
    </location>
</feature>
<feature type="transmembrane region" description="Helical" evidence="1">
    <location>
        <begin position="12"/>
        <end position="38"/>
    </location>
</feature>
<keyword evidence="1" id="KW-0472">Membrane</keyword>
<gene>
    <name evidence="2" type="ORF">JX265_007288</name>
</gene>
<comment type="caution">
    <text evidence="2">The sequence shown here is derived from an EMBL/GenBank/DDBJ whole genome shotgun (WGS) entry which is preliminary data.</text>
</comment>
<evidence type="ECO:0000256" key="1">
    <source>
        <dbReference type="SAM" id="Phobius"/>
    </source>
</evidence>
<dbReference type="EMBL" id="JAFIMR010000018">
    <property type="protein sequence ID" value="KAI1867486.1"/>
    <property type="molecule type" value="Genomic_DNA"/>
</dbReference>
<protein>
    <submittedName>
        <fullName evidence="2">Uncharacterized protein</fullName>
    </submittedName>
</protein>
<name>A0A9Q0AN92_9PEZI</name>
<evidence type="ECO:0000313" key="3">
    <source>
        <dbReference type="Proteomes" id="UP000829685"/>
    </source>
</evidence>
<keyword evidence="1" id="KW-1133">Transmembrane helix</keyword>
<keyword evidence="3" id="KW-1185">Reference proteome</keyword>
<keyword evidence="1" id="KW-0812">Transmembrane</keyword>
<sequence length="172" mass="18573">MRTYEGIWTKKLLVPCWVLQCICSAIFIIAAILALVAASRTNKYITDSYGSSGYSEDVVLDAAKIEGAVILVVATANIVINIVEACLYVKRKLNPVIALVFACLKTLVWLGYFILIIIAATSGTVSILSLILGLILAATSVIQLIASSKYTHQKRKGRFALAKQTSGSVDYV</sequence>